<dbReference type="Pfam" id="PF00347">
    <property type="entry name" value="Ribosomal_L6"/>
    <property type="match status" value="1"/>
</dbReference>
<dbReference type="GO" id="GO:0002181">
    <property type="term" value="P:cytoplasmic translation"/>
    <property type="evidence" value="ECO:0007669"/>
    <property type="project" value="TreeGrafter"/>
</dbReference>
<dbReference type="Gene3D" id="3.90.930.12">
    <property type="entry name" value="Ribosomal protein L6, alpha-beta domain"/>
    <property type="match status" value="1"/>
</dbReference>
<gene>
    <name evidence="6" type="primary">rpl6</name>
</gene>
<dbReference type="EMBL" id="MK962129">
    <property type="protein sequence ID" value="QEH58582.1"/>
    <property type="molecule type" value="Genomic_DNA"/>
</dbReference>
<evidence type="ECO:0000256" key="3">
    <source>
        <dbReference type="ARBA" id="ARBA00023274"/>
    </source>
</evidence>
<dbReference type="SUPFAM" id="SSF56053">
    <property type="entry name" value="Ribosomal protein L6"/>
    <property type="match status" value="1"/>
</dbReference>
<dbReference type="InterPro" id="IPR002358">
    <property type="entry name" value="Ribosomal_uL6_CS"/>
</dbReference>
<keyword evidence="2 4" id="KW-0689">Ribosomal protein</keyword>
<evidence type="ECO:0000259" key="5">
    <source>
        <dbReference type="Pfam" id="PF00347"/>
    </source>
</evidence>
<comment type="similarity">
    <text evidence="1 4">Belongs to the universal ribosomal protein uL6 family.</text>
</comment>
<dbReference type="GO" id="GO:0005840">
    <property type="term" value="C:ribosome"/>
    <property type="evidence" value="ECO:0007669"/>
    <property type="project" value="UniProtKB-KW"/>
</dbReference>
<dbReference type="PANTHER" id="PTHR11655">
    <property type="entry name" value="60S/50S RIBOSOMAL PROTEIN L6/L9"/>
    <property type="match status" value="1"/>
</dbReference>
<feature type="domain" description="Large ribosomal subunit protein uL6 alpha-beta" evidence="5">
    <location>
        <begin position="94"/>
        <end position="167"/>
    </location>
</feature>
<dbReference type="InterPro" id="IPR020040">
    <property type="entry name" value="Ribosomal_uL6_a/b-dom"/>
</dbReference>
<proteinExistence type="inferred from homology"/>
<name>A0A5B9XVN7_9ALVE</name>
<dbReference type="GO" id="GO:0003735">
    <property type="term" value="F:structural constituent of ribosome"/>
    <property type="evidence" value="ECO:0007669"/>
    <property type="project" value="InterPro"/>
</dbReference>
<protein>
    <submittedName>
        <fullName evidence="6">Ribosomal protein L6</fullName>
    </submittedName>
</protein>
<dbReference type="PIRSF" id="PIRSF002162">
    <property type="entry name" value="Ribosomal_L6"/>
    <property type="match status" value="1"/>
</dbReference>
<dbReference type="PRINTS" id="PR00059">
    <property type="entry name" value="RIBOSOMALL6"/>
</dbReference>
<dbReference type="InterPro" id="IPR036789">
    <property type="entry name" value="Ribosomal_uL6-like_a/b-dom_sf"/>
</dbReference>
<dbReference type="PROSITE" id="PS00525">
    <property type="entry name" value="RIBOSOMAL_L6_1"/>
    <property type="match status" value="1"/>
</dbReference>
<accession>A0A5B9XVN7</accession>
<sequence length="182" mass="21535">MVKYSKIIIINNKVSKNNIIILDRHKGFIKYCIQYKYIKFYQQIVDYVQLNLYKKNHLLLFDYTYKFNHNTFKSLINNILYGISNYFNTCLKLVGVGYKVKYFNNNLRLFVGYTHFIDIKVPTNIIVVIKEDLFIHLSSVNKDLLGDFASILLSKKPPEPYKGKGIQFVNKVYKLKSNKTKH</sequence>
<evidence type="ECO:0000256" key="2">
    <source>
        <dbReference type="ARBA" id="ARBA00022980"/>
    </source>
</evidence>
<dbReference type="InterPro" id="IPR019906">
    <property type="entry name" value="Ribosomal_uL6_bac-type"/>
</dbReference>
<dbReference type="AlphaFoldDB" id="A0A5B9XVN7"/>
<reference evidence="6" key="1">
    <citation type="journal article" date="2019" name="Curr. Biol.">
        <title>Multiple Independent Origins of Apicomplexan-Like Parasites.</title>
        <authorList>
            <person name="Mathur V."/>
            <person name="Kolisko M."/>
            <person name="Hehenberger E."/>
            <person name="Irwin N.A.T."/>
            <person name="Leander B.S."/>
            <person name="Kristmundsson A."/>
            <person name="Freeman M.A."/>
            <person name="Keeling P.J."/>
        </authorList>
    </citation>
    <scope>NUCLEOTIDE SEQUENCE</scope>
</reference>
<evidence type="ECO:0000256" key="4">
    <source>
        <dbReference type="RuleBase" id="RU003869"/>
    </source>
</evidence>
<dbReference type="InterPro" id="IPR000702">
    <property type="entry name" value="Ribosomal_uL6-like"/>
</dbReference>
<keyword evidence="3 4" id="KW-0687">Ribonucleoprotein</keyword>
<evidence type="ECO:0000256" key="1">
    <source>
        <dbReference type="ARBA" id="ARBA00009356"/>
    </source>
</evidence>
<dbReference type="GO" id="GO:0019843">
    <property type="term" value="F:rRNA binding"/>
    <property type="evidence" value="ECO:0007669"/>
    <property type="project" value="InterPro"/>
</dbReference>
<evidence type="ECO:0000313" key="6">
    <source>
        <dbReference type="EMBL" id="QEH58582.1"/>
    </source>
</evidence>
<dbReference type="PANTHER" id="PTHR11655:SF14">
    <property type="entry name" value="LARGE RIBOSOMAL SUBUNIT PROTEIN UL6M"/>
    <property type="match status" value="1"/>
</dbReference>
<dbReference type="GO" id="GO:1990904">
    <property type="term" value="C:ribonucleoprotein complex"/>
    <property type="evidence" value="ECO:0007669"/>
    <property type="project" value="UniProtKB-KW"/>
</dbReference>
<organism evidence="6">
    <name type="scientific">Piridium sociabile</name>
    <dbReference type="NCBI Taxonomy" id="2570542"/>
    <lineage>
        <taxon>Eukaryota</taxon>
        <taxon>Sar</taxon>
        <taxon>Alveolata</taxon>
        <taxon>Colpodellida</taxon>
        <taxon>Vitrellaceae</taxon>
        <taxon>Piridium</taxon>
    </lineage>
</organism>